<dbReference type="Proteomes" id="UP000183982">
    <property type="component" value="Unassembled WGS sequence"/>
</dbReference>
<accession>A0A1M6Q152</accession>
<sequence>MPLYLISQREMRKSGGFEAMKQVPKETTDEDLIKQFLDNGGSVKVGKTKPMPHALGISKNQWNAKLTKEEKDAINGK</sequence>
<dbReference type="STRING" id="1470563.SAMN05444000_1208"/>
<name>A0A1M6Q152_9RHOB</name>
<protein>
    <submittedName>
        <fullName evidence="1">Uncharacterized protein</fullName>
    </submittedName>
</protein>
<gene>
    <name evidence="1" type="ORF">SAMN05444000_1208</name>
</gene>
<dbReference type="EMBL" id="FQZQ01000020">
    <property type="protein sequence ID" value="SHK13924.1"/>
    <property type="molecule type" value="Genomic_DNA"/>
</dbReference>
<reference evidence="2" key="1">
    <citation type="submission" date="2016-11" db="EMBL/GenBank/DDBJ databases">
        <authorList>
            <person name="Varghese N."/>
            <person name="Submissions S."/>
        </authorList>
    </citation>
    <scope>NUCLEOTIDE SEQUENCE [LARGE SCALE GENOMIC DNA]</scope>
    <source>
        <strain evidence="2">DSM 100564</strain>
    </source>
</reference>
<evidence type="ECO:0000313" key="1">
    <source>
        <dbReference type="EMBL" id="SHK13924.1"/>
    </source>
</evidence>
<dbReference type="AlphaFoldDB" id="A0A1M6Q152"/>
<evidence type="ECO:0000313" key="2">
    <source>
        <dbReference type="Proteomes" id="UP000183982"/>
    </source>
</evidence>
<keyword evidence="2" id="KW-1185">Reference proteome</keyword>
<proteinExistence type="predicted"/>
<organism evidence="1 2">
    <name type="scientific">Shimia gijangensis</name>
    <dbReference type="NCBI Taxonomy" id="1470563"/>
    <lineage>
        <taxon>Bacteria</taxon>
        <taxon>Pseudomonadati</taxon>
        <taxon>Pseudomonadota</taxon>
        <taxon>Alphaproteobacteria</taxon>
        <taxon>Rhodobacterales</taxon>
        <taxon>Roseobacteraceae</taxon>
    </lineage>
</organism>